<evidence type="ECO:0000256" key="1">
    <source>
        <dbReference type="PROSITE-ProRule" id="PRU00325"/>
    </source>
</evidence>
<dbReference type="PROSITE" id="PS50966">
    <property type="entry name" value="ZF_SWIM"/>
    <property type="match status" value="1"/>
</dbReference>
<organism evidence="3 4">
    <name type="scientific">Ferrimonas sediminum</name>
    <dbReference type="NCBI Taxonomy" id="718193"/>
    <lineage>
        <taxon>Bacteria</taxon>
        <taxon>Pseudomonadati</taxon>
        <taxon>Pseudomonadota</taxon>
        <taxon>Gammaproteobacteria</taxon>
        <taxon>Alteromonadales</taxon>
        <taxon>Ferrimonadaceae</taxon>
        <taxon>Ferrimonas</taxon>
    </lineage>
</organism>
<dbReference type="InterPro" id="IPR007527">
    <property type="entry name" value="Znf_SWIM"/>
</dbReference>
<gene>
    <name evidence="3" type="ORF">SAMN04488540_106120</name>
</gene>
<dbReference type="RefSeq" id="WP_090365027.1">
    <property type="nucleotide sequence ID" value="NZ_FNEM01000006.1"/>
</dbReference>
<feature type="domain" description="SWIM-type" evidence="2">
    <location>
        <begin position="47"/>
        <end position="84"/>
    </location>
</feature>
<dbReference type="OrthoDB" id="7187515at2"/>
<reference evidence="4" key="1">
    <citation type="submission" date="2016-10" db="EMBL/GenBank/DDBJ databases">
        <authorList>
            <person name="Varghese N."/>
            <person name="Submissions S."/>
        </authorList>
    </citation>
    <scope>NUCLEOTIDE SEQUENCE [LARGE SCALE GENOMIC DNA]</scope>
    <source>
        <strain evidence="4">DSM 23317</strain>
    </source>
</reference>
<keyword evidence="1" id="KW-0479">Metal-binding</keyword>
<sequence>MDFTILEQLAGHRSAVRGQNYFNEGRVTQVTRIGDQVVGVVEGRQRYSVTLSLVQDSIDGECSCPASEHSEFCKHCVAVALALSAQEQAPKWLISHLKRLKKEQLIQALINEISADSRKLQAWQKRVHTSG</sequence>
<dbReference type="Pfam" id="PF04434">
    <property type="entry name" value="SWIM"/>
    <property type="match status" value="1"/>
</dbReference>
<keyword evidence="4" id="KW-1185">Reference proteome</keyword>
<dbReference type="AlphaFoldDB" id="A0A1G8SAL6"/>
<evidence type="ECO:0000313" key="3">
    <source>
        <dbReference type="EMBL" id="SDJ26234.1"/>
    </source>
</evidence>
<keyword evidence="1" id="KW-0863">Zinc-finger</keyword>
<evidence type="ECO:0000313" key="4">
    <source>
        <dbReference type="Proteomes" id="UP000199527"/>
    </source>
</evidence>
<dbReference type="EMBL" id="FNEM01000006">
    <property type="protein sequence ID" value="SDJ26234.1"/>
    <property type="molecule type" value="Genomic_DNA"/>
</dbReference>
<dbReference type="GO" id="GO:0008270">
    <property type="term" value="F:zinc ion binding"/>
    <property type="evidence" value="ECO:0007669"/>
    <property type="project" value="UniProtKB-KW"/>
</dbReference>
<name>A0A1G8SAL6_9GAMM</name>
<dbReference type="Proteomes" id="UP000199527">
    <property type="component" value="Unassembled WGS sequence"/>
</dbReference>
<proteinExistence type="predicted"/>
<keyword evidence="1" id="KW-0862">Zinc</keyword>
<accession>A0A1G8SAL6</accession>
<evidence type="ECO:0000259" key="2">
    <source>
        <dbReference type="PROSITE" id="PS50966"/>
    </source>
</evidence>
<protein>
    <submittedName>
        <fullName evidence="3">SWIM zinc finger</fullName>
    </submittedName>
</protein>